<evidence type="ECO:0000259" key="13">
    <source>
        <dbReference type="PROSITE" id="PS50262"/>
    </source>
</evidence>
<evidence type="ECO:0000313" key="14">
    <source>
        <dbReference type="Ensembl" id="ENSOMEP00000013267.1"/>
    </source>
</evidence>
<evidence type="ECO:0000256" key="6">
    <source>
        <dbReference type="ARBA" id="ARBA00023136"/>
    </source>
</evidence>
<dbReference type="InterPro" id="IPR017452">
    <property type="entry name" value="GPCR_Rhodpsn_7TM"/>
</dbReference>
<dbReference type="PANTHER" id="PTHR10489">
    <property type="entry name" value="CELL ADHESION MOLECULE"/>
    <property type="match status" value="1"/>
</dbReference>
<dbReference type="InterPro" id="IPR000276">
    <property type="entry name" value="GPCR_Rhodpsn"/>
</dbReference>
<dbReference type="GO" id="GO:0016493">
    <property type="term" value="F:C-C chemokine receptor activity"/>
    <property type="evidence" value="ECO:0007669"/>
    <property type="project" value="TreeGrafter"/>
</dbReference>
<dbReference type="SUPFAM" id="SSF81321">
    <property type="entry name" value="Family A G protein-coupled receptor-like"/>
    <property type="match status" value="1"/>
</dbReference>
<keyword evidence="4 12" id="KW-1133">Transmembrane helix</keyword>
<dbReference type="GO" id="GO:0009897">
    <property type="term" value="C:external side of plasma membrane"/>
    <property type="evidence" value="ECO:0007669"/>
    <property type="project" value="TreeGrafter"/>
</dbReference>
<reference evidence="14" key="2">
    <citation type="submission" date="2025-09" db="UniProtKB">
        <authorList>
            <consortium name="Ensembl"/>
        </authorList>
    </citation>
    <scope>IDENTIFICATION</scope>
</reference>
<keyword evidence="8 11" id="KW-0675">Receptor</keyword>
<dbReference type="PANTHER" id="PTHR10489:SF957">
    <property type="entry name" value="B2 BRADYKININ RECEPTOR"/>
    <property type="match status" value="1"/>
</dbReference>
<reference evidence="14" key="1">
    <citation type="submission" date="2025-08" db="UniProtKB">
        <authorList>
            <consortium name="Ensembl"/>
        </authorList>
    </citation>
    <scope>IDENTIFICATION</scope>
</reference>
<evidence type="ECO:0000256" key="8">
    <source>
        <dbReference type="ARBA" id="ARBA00023170"/>
    </source>
</evidence>
<dbReference type="PRINTS" id="PR00237">
    <property type="entry name" value="GPCRRHODOPSN"/>
</dbReference>
<feature type="transmembrane region" description="Helical" evidence="12">
    <location>
        <begin position="34"/>
        <end position="60"/>
    </location>
</feature>
<dbReference type="GO" id="GO:0006955">
    <property type="term" value="P:immune response"/>
    <property type="evidence" value="ECO:0007669"/>
    <property type="project" value="TreeGrafter"/>
</dbReference>
<keyword evidence="3 11" id="KW-0812">Transmembrane</keyword>
<proteinExistence type="inferred from homology"/>
<dbReference type="GeneTree" id="ENSGT01130000278308"/>
<dbReference type="PROSITE" id="PS50262">
    <property type="entry name" value="G_PROTEIN_RECEP_F1_2"/>
    <property type="match status" value="1"/>
</dbReference>
<feature type="domain" description="G-protein coupled receptors family 1 profile" evidence="13">
    <location>
        <begin position="52"/>
        <end position="303"/>
    </location>
</feature>
<evidence type="ECO:0000256" key="7">
    <source>
        <dbReference type="ARBA" id="ARBA00023157"/>
    </source>
</evidence>
<keyword evidence="15" id="KW-1185">Reference proteome</keyword>
<dbReference type="GO" id="GO:0060326">
    <property type="term" value="P:cell chemotaxis"/>
    <property type="evidence" value="ECO:0007669"/>
    <property type="project" value="TreeGrafter"/>
</dbReference>
<dbReference type="OMA" id="NITSCHE"/>
<keyword evidence="6 12" id="KW-0472">Membrane</keyword>
<feature type="transmembrane region" description="Helical" evidence="12">
    <location>
        <begin position="111"/>
        <end position="129"/>
    </location>
</feature>
<evidence type="ECO:0000256" key="11">
    <source>
        <dbReference type="RuleBase" id="RU000688"/>
    </source>
</evidence>
<dbReference type="InterPro" id="IPR000496">
    <property type="entry name" value="Brdyknn_rcpt"/>
</dbReference>
<keyword evidence="9" id="KW-0325">Glycoprotein</keyword>
<feature type="transmembrane region" description="Helical" evidence="12">
    <location>
        <begin position="239"/>
        <end position="260"/>
    </location>
</feature>
<name>A0A3B3C846_ORYME</name>
<evidence type="ECO:0000256" key="3">
    <source>
        <dbReference type="ARBA" id="ARBA00022692"/>
    </source>
</evidence>
<feature type="transmembrane region" description="Helical" evidence="12">
    <location>
        <begin position="199"/>
        <end position="219"/>
    </location>
</feature>
<dbReference type="Proteomes" id="UP000261560">
    <property type="component" value="Unplaced"/>
</dbReference>
<evidence type="ECO:0000256" key="5">
    <source>
        <dbReference type="ARBA" id="ARBA00023040"/>
    </source>
</evidence>
<evidence type="ECO:0000256" key="9">
    <source>
        <dbReference type="ARBA" id="ARBA00023180"/>
    </source>
</evidence>
<keyword evidence="10 11" id="KW-0807">Transducer</keyword>
<feature type="transmembrane region" description="Helical" evidence="12">
    <location>
        <begin position="72"/>
        <end position="91"/>
    </location>
</feature>
<dbReference type="SMART" id="SM01381">
    <property type="entry name" value="7TM_GPCR_Srsx"/>
    <property type="match status" value="1"/>
</dbReference>
<keyword evidence="2" id="KW-1003">Cell membrane</keyword>
<feature type="transmembrane region" description="Helical" evidence="12">
    <location>
        <begin position="150"/>
        <end position="173"/>
    </location>
</feature>
<dbReference type="AlphaFoldDB" id="A0A3B3C846"/>
<comment type="similarity">
    <text evidence="11">Belongs to the G-protein coupled receptor 1 family.</text>
</comment>
<dbReference type="GO" id="GO:0007204">
    <property type="term" value="P:positive regulation of cytosolic calcium ion concentration"/>
    <property type="evidence" value="ECO:0007669"/>
    <property type="project" value="TreeGrafter"/>
</dbReference>
<dbReference type="InterPro" id="IPR050119">
    <property type="entry name" value="CCR1-9-like"/>
</dbReference>
<dbReference type="GO" id="GO:0004947">
    <property type="term" value="F:bradykinin receptor activity"/>
    <property type="evidence" value="ECO:0007669"/>
    <property type="project" value="InterPro"/>
</dbReference>
<dbReference type="PRINTS" id="PR00425">
    <property type="entry name" value="BRADYKININR"/>
</dbReference>
<accession>A0A3B3C846</accession>
<dbReference type="PROSITE" id="PS00237">
    <property type="entry name" value="G_PROTEIN_RECEP_F1_1"/>
    <property type="match status" value="1"/>
</dbReference>
<dbReference type="Pfam" id="PF00001">
    <property type="entry name" value="7tm_1"/>
    <property type="match status" value="1"/>
</dbReference>
<keyword evidence="5 11" id="KW-0297">G-protein coupled receptor</keyword>
<feature type="transmembrane region" description="Helical" evidence="12">
    <location>
        <begin position="286"/>
        <end position="306"/>
    </location>
</feature>
<evidence type="ECO:0000256" key="10">
    <source>
        <dbReference type="ARBA" id="ARBA00023224"/>
    </source>
</evidence>
<dbReference type="GO" id="GO:0019957">
    <property type="term" value="F:C-C chemokine binding"/>
    <property type="evidence" value="ECO:0007669"/>
    <property type="project" value="TreeGrafter"/>
</dbReference>
<evidence type="ECO:0000256" key="4">
    <source>
        <dbReference type="ARBA" id="ARBA00022989"/>
    </source>
</evidence>
<dbReference type="GO" id="GO:0019722">
    <property type="term" value="P:calcium-mediated signaling"/>
    <property type="evidence" value="ECO:0007669"/>
    <property type="project" value="TreeGrafter"/>
</dbReference>
<evidence type="ECO:0000256" key="2">
    <source>
        <dbReference type="ARBA" id="ARBA00022475"/>
    </source>
</evidence>
<organism evidence="14 15">
    <name type="scientific">Oryzias melastigma</name>
    <name type="common">Marine medaka</name>
    <dbReference type="NCBI Taxonomy" id="30732"/>
    <lineage>
        <taxon>Eukaryota</taxon>
        <taxon>Metazoa</taxon>
        <taxon>Chordata</taxon>
        <taxon>Craniata</taxon>
        <taxon>Vertebrata</taxon>
        <taxon>Euteleostomi</taxon>
        <taxon>Actinopterygii</taxon>
        <taxon>Neopterygii</taxon>
        <taxon>Teleostei</taxon>
        <taxon>Neoteleostei</taxon>
        <taxon>Acanthomorphata</taxon>
        <taxon>Ovalentaria</taxon>
        <taxon>Atherinomorphae</taxon>
        <taxon>Beloniformes</taxon>
        <taxon>Adrianichthyidae</taxon>
        <taxon>Oryziinae</taxon>
        <taxon>Oryzias</taxon>
    </lineage>
</organism>
<evidence type="ECO:0000313" key="15">
    <source>
        <dbReference type="Proteomes" id="UP000261560"/>
    </source>
</evidence>
<comment type="subcellular location">
    <subcellularLocation>
        <location evidence="1">Cell membrane</location>
        <topology evidence="1">Multi-pass membrane protein</topology>
    </subcellularLocation>
</comment>
<evidence type="ECO:0000256" key="12">
    <source>
        <dbReference type="SAM" id="Phobius"/>
    </source>
</evidence>
<keyword evidence="7" id="KW-1015">Disulfide bond</keyword>
<dbReference type="PaxDb" id="30732-ENSOMEP00000013267"/>
<protein>
    <submittedName>
        <fullName evidence="14">Bradykinin receptor B2</fullName>
    </submittedName>
</protein>
<sequence length="344" mass="39335">GSLFLVVSRQLLLLGEMALFTPPKQNIPNENEWMYVLIPTYISIITVLGFVLNVFVLMVFCLHKKASTVAEIYLTNLAAADLFLMCFLPLWAVNVHNRFEETLLKEFCTAFYVGIYMNAYCSIFFLVLVSVDRYLALVHPISHESLRRPAYAKVACFCVWIMGFLLIIPLLVYKDVELGHGCSPKNQNATTPVMIETKVFIGSFIIPIIIISFCTINILRALRKRSKNDFNIKKSDSKATTLILCVLLAFMICWIPYFLIQILEVLRESNILTDQDFIEHLEICKQIFPCLAVFNSVLNPFLYVLVGKNFRKKAKELFLRQSNERGSTTGFASTRTYLTNSVRT</sequence>
<dbReference type="Ensembl" id="ENSOMET00000020853.1">
    <property type="protein sequence ID" value="ENSOMEP00000013267.1"/>
    <property type="gene ID" value="ENSOMEG00000014716.1"/>
</dbReference>
<dbReference type="Gene3D" id="1.20.1070.10">
    <property type="entry name" value="Rhodopsin 7-helix transmembrane proteins"/>
    <property type="match status" value="1"/>
</dbReference>
<evidence type="ECO:0000256" key="1">
    <source>
        <dbReference type="ARBA" id="ARBA00004651"/>
    </source>
</evidence>